<organism evidence="5 6">
    <name type="scientific">Achaetomium macrosporum</name>
    <dbReference type="NCBI Taxonomy" id="79813"/>
    <lineage>
        <taxon>Eukaryota</taxon>
        <taxon>Fungi</taxon>
        <taxon>Dikarya</taxon>
        <taxon>Ascomycota</taxon>
        <taxon>Pezizomycotina</taxon>
        <taxon>Sordariomycetes</taxon>
        <taxon>Sordariomycetidae</taxon>
        <taxon>Sordariales</taxon>
        <taxon>Chaetomiaceae</taxon>
        <taxon>Achaetomium</taxon>
    </lineage>
</organism>
<dbReference type="SUPFAM" id="SSF51905">
    <property type="entry name" value="FAD/NAD(P)-binding domain"/>
    <property type="match status" value="1"/>
</dbReference>
<protein>
    <submittedName>
        <fullName evidence="5">Phenol 2-monooxygenase</fullName>
    </submittedName>
</protein>
<keyword evidence="6" id="KW-1185">Reference proteome</keyword>
<evidence type="ECO:0000256" key="3">
    <source>
        <dbReference type="ARBA" id="ARBA00023002"/>
    </source>
</evidence>
<dbReference type="InterPro" id="IPR050641">
    <property type="entry name" value="RIFMO-like"/>
</dbReference>
<dbReference type="Gene3D" id="3.30.9.10">
    <property type="entry name" value="D-Amino Acid Oxidase, subunit A, domain 2"/>
    <property type="match status" value="1"/>
</dbReference>
<name>A0AAN7H9X0_9PEZI</name>
<keyword evidence="2" id="KW-0274">FAD</keyword>
<evidence type="ECO:0000259" key="4">
    <source>
        <dbReference type="Pfam" id="PF01494"/>
    </source>
</evidence>
<dbReference type="Pfam" id="PF21274">
    <property type="entry name" value="Rng_hyd_C"/>
    <property type="match status" value="1"/>
</dbReference>
<dbReference type="GO" id="GO:0016709">
    <property type="term" value="F:oxidoreductase activity, acting on paired donors, with incorporation or reduction of molecular oxygen, NAD(P)H as one donor, and incorporation of one atom of oxygen"/>
    <property type="evidence" value="ECO:0007669"/>
    <property type="project" value="UniProtKB-ARBA"/>
</dbReference>
<reference evidence="5" key="1">
    <citation type="journal article" date="2023" name="Mol. Phylogenet. Evol.">
        <title>Genome-scale phylogeny and comparative genomics of the fungal order Sordariales.</title>
        <authorList>
            <person name="Hensen N."/>
            <person name="Bonometti L."/>
            <person name="Westerberg I."/>
            <person name="Brannstrom I.O."/>
            <person name="Guillou S."/>
            <person name="Cros-Aarteil S."/>
            <person name="Calhoun S."/>
            <person name="Haridas S."/>
            <person name="Kuo A."/>
            <person name="Mondo S."/>
            <person name="Pangilinan J."/>
            <person name="Riley R."/>
            <person name="LaButti K."/>
            <person name="Andreopoulos B."/>
            <person name="Lipzen A."/>
            <person name="Chen C."/>
            <person name="Yan M."/>
            <person name="Daum C."/>
            <person name="Ng V."/>
            <person name="Clum A."/>
            <person name="Steindorff A."/>
            <person name="Ohm R.A."/>
            <person name="Martin F."/>
            <person name="Silar P."/>
            <person name="Natvig D.O."/>
            <person name="Lalanne C."/>
            <person name="Gautier V."/>
            <person name="Ament-Velasquez S.L."/>
            <person name="Kruys A."/>
            <person name="Hutchinson M.I."/>
            <person name="Powell A.J."/>
            <person name="Barry K."/>
            <person name="Miller A.N."/>
            <person name="Grigoriev I.V."/>
            <person name="Debuchy R."/>
            <person name="Gladieux P."/>
            <person name="Hiltunen Thoren M."/>
            <person name="Johannesson H."/>
        </authorList>
    </citation>
    <scope>NUCLEOTIDE SEQUENCE</scope>
    <source>
        <strain evidence="5">CBS 532.94</strain>
    </source>
</reference>
<accession>A0AAN7H9X0</accession>
<dbReference type="AlphaFoldDB" id="A0AAN7H9X0"/>
<feature type="domain" description="FAD-binding" evidence="4">
    <location>
        <begin position="8"/>
        <end position="390"/>
    </location>
</feature>
<dbReference type="PRINTS" id="PR00420">
    <property type="entry name" value="RNGMNOXGNASE"/>
</dbReference>
<dbReference type="Gene3D" id="3.50.50.60">
    <property type="entry name" value="FAD/NAD(P)-binding domain"/>
    <property type="match status" value="1"/>
</dbReference>
<dbReference type="InterPro" id="IPR002938">
    <property type="entry name" value="FAD-bd"/>
</dbReference>
<dbReference type="Gene3D" id="3.40.30.120">
    <property type="match status" value="1"/>
</dbReference>
<evidence type="ECO:0000256" key="1">
    <source>
        <dbReference type="ARBA" id="ARBA00022630"/>
    </source>
</evidence>
<dbReference type="EMBL" id="MU860565">
    <property type="protein sequence ID" value="KAK4233405.1"/>
    <property type="molecule type" value="Genomic_DNA"/>
</dbReference>
<evidence type="ECO:0000256" key="2">
    <source>
        <dbReference type="ARBA" id="ARBA00022827"/>
    </source>
</evidence>
<dbReference type="InterPro" id="IPR036188">
    <property type="entry name" value="FAD/NAD-bd_sf"/>
</dbReference>
<dbReference type="Proteomes" id="UP001303760">
    <property type="component" value="Unassembled WGS sequence"/>
</dbReference>
<comment type="caution">
    <text evidence="5">The sequence shown here is derived from an EMBL/GenBank/DDBJ whole genome shotgun (WGS) entry which is preliminary data.</text>
</comment>
<evidence type="ECO:0000313" key="6">
    <source>
        <dbReference type="Proteomes" id="UP001303760"/>
    </source>
</evidence>
<dbReference type="GO" id="GO:0071949">
    <property type="term" value="F:FAD binding"/>
    <property type="evidence" value="ECO:0007669"/>
    <property type="project" value="InterPro"/>
</dbReference>
<proteinExistence type="predicted"/>
<gene>
    <name evidence="5" type="ORF">C8A03DRAFT_48039</name>
</gene>
<keyword evidence="3" id="KW-0560">Oxidoreductase</keyword>
<keyword evidence="1" id="KW-0285">Flavoprotein</keyword>
<dbReference type="PANTHER" id="PTHR43004:SF8">
    <property type="entry name" value="FAD-BINDING DOMAIN-CONTAINING PROTEIN-RELATED"/>
    <property type="match status" value="1"/>
</dbReference>
<sequence length="606" mass="67430">MAEEGVVKTDLLIVGAGPAGASLACFLAAHGRKGILIAAAPGTAETPRAHITNMAGLECLRDIGLEQECLDVATPSHNMAHTRWCRSMAGEEFARVYSWGHDPKRKARNTLPGAGHQGDYEAASPCNHVDLPQTLLEPILTKRALHKGWTIRFNTRFLRLTRPAPDVVVSEVFDDVTKTTYKIQSRYLFGCDGARSQVVRELGVPLVKKPGQGLALNVLVRADMSHLIGDRRVGNLHWVFRPEEGTAGPPWGWAAVVRMVRPWNEWMFIFLPAPGQDLTAEAMDASHEEYLARVREFIGDDSVKVELLHASKWWINEIVAEYYSDGNVFCLGDATHRHPPFNGLGSNTCIQDAFNLAWKIDYVMSGRAGRGLLDSFSAERQPVGAEVIARANQGLRDHIHWQKALGLLEPDATKRLAILAEFDDPGPKGRQRREEFMRAIETTTTEFHGLGIEMNQRYVSGAVYLSDQGLPPPMPADPIKTHLVTTYPGRRLPHVWVNTRVPGKKVSTIDLAGHGRFCLFTGPGGQAWKDAARSVSEVLGVEIVAYSIGWKQDYEDVYFDWARKREVEEDGCVLVRPDRFVAWRSKEMVAEPGRKLEEVIRSVLAL</sequence>
<evidence type="ECO:0000313" key="5">
    <source>
        <dbReference type="EMBL" id="KAK4233405.1"/>
    </source>
</evidence>
<dbReference type="Pfam" id="PF01494">
    <property type="entry name" value="FAD_binding_3"/>
    <property type="match status" value="1"/>
</dbReference>
<reference evidence="5" key="2">
    <citation type="submission" date="2023-05" db="EMBL/GenBank/DDBJ databases">
        <authorList>
            <consortium name="Lawrence Berkeley National Laboratory"/>
            <person name="Steindorff A."/>
            <person name="Hensen N."/>
            <person name="Bonometti L."/>
            <person name="Westerberg I."/>
            <person name="Brannstrom I.O."/>
            <person name="Guillou S."/>
            <person name="Cros-Aarteil S."/>
            <person name="Calhoun S."/>
            <person name="Haridas S."/>
            <person name="Kuo A."/>
            <person name="Mondo S."/>
            <person name="Pangilinan J."/>
            <person name="Riley R."/>
            <person name="Labutti K."/>
            <person name="Andreopoulos B."/>
            <person name="Lipzen A."/>
            <person name="Chen C."/>
            <person name="Yanf M."/>
            <person name="Daum C."/>
            <person name="Ng V."/>
            <person name="Clum A."/>
            <person name="Ohm R."/>
            <person name="Martin F."/>
            <person name="Silar P."/>
            <person name="Natvig D."/>
            <person name="Lalanne C."/>
            <person name="Gautier V."/>
            <person name="Ament-Velasquez S.L."/>
            <person name="Kruys A."/>
            <person name="Hutchinson M.I."/>
            <person name="Powell A.J."/>
            <person name="Barry K."/>
            <person name="Miller A.N."/>
            <person name="Grigoriev I.V."/>
            <person name="Debuchy R."/>
            <person name="Gladieux P."/>
            <person name="Thoren M.H."/>
            <person name="Johannesson H."/>
        </authorList>
    </citation>
    <scope>NUCLEOTIDE SEQUENCE</scope>
    <source>
        <strain evidence="5">CBS 532.94</strain>
    </source>
</reference>
<dbReference type="PANTHER" id="PTHR43004">
    <property type="entry name" value="TRK SYSTEM POTASSIUM UPTAKE PROTEIN"/>
    <property type="match status" value="1"/>
</dbReference>